<reference evidence="2 3" key="1">
    <citation type="journal article" date="2014" name="Int. J. Syst. Evol. Microbiol.">
        <title>Complete genome sequence of Corynebacterium casei LMG S-19264T (=DSM 44701T), isolated from a smear-ripened cheese.</title>
        <authorList>
            <consortium name="US DOE Joint Genome Institute (JGI-PGF)"/>
            <person name="Walter F."/>
            <person name="Albersmeier A."/>
            <person name="Kalinowski J."/>
            <person name="Ruckert C."/>
        </authorList>
    </citation>
    <scope>NUCLEOTIDE SEQUENCE [LARGE SCALE GENOMIC DNA]</scope>
    <source>
        <strain evidence="2 3">CGMCC 1.7286</strain>
    </source>
</reference>
<gene>
    <name evidence="2" type="ORF">GCM10011348_33030</name>
</gene>
<dbReference type="PROSITE" id="PS51186">
    <property type="entry name" value="GNAT"/>
    <property type="match status" value="1"/>
</dbReference>
<dbReference type="Proteomes" id="UP000599578">
    <property type="component" value="Unassembled WGS sequence"/>
</dbReference>
<dbReference type="Gene3D" id="3.40.630.30">
    <property type="match status" value="1"/>
</dbReference>
<proteinExistence type="predicted"/>
<dbReference type="InterPro" id="IPR000182">
    <property type="entry name" value="GNAT_dom"/>
</dbReference>
<dbReference type="Pfam" id="PF13302">
    <property type="entry name" value="Acetyltransf_3"/>
    <property type="match status" value="1"/>
</dbReference>
<keyword evidence="3" id="KW-1185">Reference proteome</keyword>
<dbReference type="GO" id="GO:0016747">
    <property type="term" value="F:acyltransferase activity, transferring groups other than amino-acyl groups"/>
    <property type="evidence" value="ECO:0007669"/>
    <property type="project" value="InterPro"/>
</dbReference>
<evidence type="ECO:0000313" key="3">
    <source>
        <dbReference type="Proteomes" id="UP000599578"/>
    </source>
</evidence>
<dbReference type="InterPro" id="IPR020036">
    <property type="entry name" value="PseH"/>
</dbReference>
<organism evidence="2 3">
    <name type="scientific">Marinobacterium nitratireducens</name>
    <dbReference type="NCBI Taxonomy" id="518897"/>
    <lineage>
        <taxon>Bacteria</taxon>
        <taxon>Pseudomonadati</taxon>
        <taxon>Pseudomonadota</taxon>
        <taxon>Gammaproteobacteria</taxon>
        <taxon>Oceanospirillales</taxon>
        <taxon>Oceanospirillaceae</taxon>
        <taxon>Marinobacterium</taxon>
    </lineage>
</organism>
<protein>
    <recommendedName>
        <fullName evidence="1">N-acetyltransferase domain-containing protein</fullName>
    </recommendedName>
</protein>
<evidence type="ECO:0000313" key="2">
    <source>
        <dbReference type="EMBL" id="GGO85148.1"/>
    </source>
</evidence>
<comment type="caution">
    <text evidence="2">The sequence shown here is derived from an EMBL/GenBank/DDBJ whole genome shotgun (WGS) entry which is preliminary data.</text>
</comment>
<dbReference type="RefSeq" id="WP_188861697.1">
    <property type="nucleotide sequence ID" value="NZ_BMLT01000008.1"/>
</dbReference>
<sequence length="172" mass="19824">MSVDTVLRPLTYADLELVLSWRNSFEVRSCMFSNVEITLEEHLEWFEQSSNNPNTHLMVIERDRRASGCVNITQVSDGKISDWSFHTAPGSEKGTGYLLCKLAMNYAFGILGMRKLNAQVLGFNEKSIAIHEKLGFRQEGLLRDNFYRDGKYIDVLLFGMTESDWRARHEHL</sequence>
<dbReference type="EMBL" id="BMLT01000008">
    <property type="protein sequence ID" value="GGO85148.1"/>
    <property type="molecule type" value="Genomic_DNA"/>
</dbReference>
<dbReference type="AlphaFoldDB" id="A0A917ZM20"/>
<feature type="domain" description="N-acetyltransferase" evidence="1">
    <location>
        <begin position="5"/>
        <end position="154"/>
    </location>
</feature>
<dbReference type="NCBIfam" id="TIGR03585">
    <property type="entry name" value="PseH"/>
    <property type="match status" value="1"/>
</dbReference>
<dbReference type="PANTHER" id="PTHR43415:SF3">
    <property type="entry name" value="GNAT-FAMILY ACETYLTRANSFERASE"/>
    <property type="match status" value="1"/>
</dbReference>
<evidence type="ECO:0000259" key="1">
    <source>
        <dbReference type="PROSITE" id="PS51186"/>
    </source>
</evidence>
<name>A0A917ZM20_9GAMM</name>
<dbReference type="InterPro" id="IPR016181">
    <property type="entry name" value="Acyl_CoA_acyltransferase"/>
</dbReference>
<accession>A0A917ZM20</accession>
<dbReference type="SUPFAM" id="SSF55729">
    <property type="entry name" value="Acyl-CoA N-acyltransferases (Nat)"/>
    <property type="match status" value="1"/>
</dbReference>
<dbReference type="PANTHER" id="PTHR43415">
    <property type="entry name" value="SPERMIDINE N(1)-ACETYLTRANSFERASE"/>
    <property type="match status" value="1"/>
</dbReference>